<protein>
    <recommendedName>
        <fullName evidence="1">RAP domain-containing protein</fullName>
    </recommendedName>
</protein>
<dbReference type="InterPro" id="IPR050870">
    <property type="entry name" value="FAST_kinase"/>
</dbReference>
<organism evidence="2 3">
    <name type="scientific">Leptosia nina</name>
    <dbReference type="NCBI Taxonomy" id="320188"/>
    <lineage>
        <taxon>Eukaryota</taxon>
        <taxon>Metazoa</taxon>
        <taxon>Ecdysozoa</taxon>
        <taxon>Arthropoda</taxon>
        <taxon>Hexapoda</taxon>
        <taxon>Insecta</taxon>
        <taxon>Pterygota</taxon>
        <taxon>Neoptera</taxon>
        <taxon>Endopterygota</taxon>
        <taxon>Lepidoptera</taxon>
        <taxon>Glossata</taxon>
        <taxon>Ditrysia</taxon>
        <taxon>Papilionoidea</taxon>
        <taxon>Pieridae</taxon>
        <taxon>Pierinae</taxon>
        <taxon>Leptosia</taxon>
    </lineage>
</organism>
<reference evidence="2 3" key="1">
    <citation type="submission" date="2023-11" db="EMBL/GenBank/DDBJ databases">
        <authorList>
            <person name="Okamura Y."/>
        </authorList>
    </citation>
    <scope>NUCLEOTIDE SEQUENCE [LARGE SCALE GENOMIC DNA]</scope>
</reference>
<dbReference type="InterPro" id="IPR013584">
    <property type="entry name" value="RAP"/>
</dbReference>
<dbReference type="GO" id="GO:0003723">
    <property type="term" value="F:RNA binding"/>
    <property type="evidence" value="ECO:0007669"/>
    <property type="project" value="TreeGrafter"/>
</dbReference>
<dbReference type="Pfam" id="PF08373">
    <property type="entry name" value="RAP"/>
    <property type="match status" value="1"/>
</dbReference>
<dbReference type="PROSITE" id="PS51286">
    <property type="entry name" value="RAP"/>
    <property type="match status" value="1"/>
</dbReference>
<keyword evidence="3" id="KW-1185">Reference proteome</keyword>
<dbReference type="Pfam" id="PF08368">
    <property type="entry name" value="FAST_2"/>
    <property type="match status" value="1"/>
</dbReference>
<accession>A0AAV1ISZ9</accession>
<dbReference type="AlphaFoldDB" id="A0AAV1ISZ9"/>
<dbReference type="InterPro" id="IPR013579">
    <property type="entry name" value="FAST_2"/>
</dbReference>
<proteinExistence type="predicted"/>
<dbReference type="GO" id="GO:0000963">
    <property type="term" value="P:mitochondrial RNA processing"/>
    <property type="evidence" value="ECO:0007669"/>
    <property type="project" value="TreeGrafter"/>
</dbReference>
<name>A0AAV1ISZ9_9NEOP</name>
<comment type="caution">
    <text evidence="2">The sequence shown here is derived from an EMBL/GenBank/DDBJ whole genome shotgun (WGS) entry which is preliminary data.</text>
</comment>
<dbReference type="Proteomes" id="UP001497472">
    <property type="component" value="Unassembled WGS sequence"/>
</dbReference>
<evidence type="ECO:0000259" key="1">
    <source>
        <dbReference type="PROSITE" id="PS51286"/>
    </source>
</evidence>
<dbReference type="GO" id="GO:0044528">
    <property type="term" value="P:regulation of mitochondrial mRNA stability"/>
    <property type="evidence" value="ECO:0007669"/>
    <property type="project" value="TreeGrafter"/>
</dbReference>
<feature type="domain" description="RAP" evidence="1">
    <location>
        <begin position="571"/>
        <end position="632"/>
    </location>
</feature>
<dbReference type="GO" id="GO:0035770">
    <property type="term" value="C:ribonucleoprotein granule"/>
    <property type="evidence" value="ECO:0007669"/>
    <property type="project" value="TreeGrafter"/>
</dbReference>
<evidence type="ECO:0000313" key="3">
    <source>
        <dbReference type="Proteomes" id="UP001497472"/>
    </source>
</evidence>
<sequence length="640" mass="73850">MFVLLRSYTNTRKTLLSSGKYNAILLNNEVFPRHQSNEKDADIPELINSTILIENGFNVTELPVVIRKLKNLTQLEASDKGTPSTADSVSYHLIQEEFKQCTDLRDVFSLITKCTKITPNIALGAIERIHDLERNPLNLPLDIKGDNTLYFAKGAILEKLLKVVIKTEDTQTILNILKTNSLVIEPYKNKFCDELLFRVTDNKLNIDQLIDLAIFLLSNIAEEHYNDMLDKLWIGFTANESSIDETNIVKIFTILPGLKTSKKTVINLVEQKLSELWPRINSNSMQEIMSMFISEKYFSMQSFAVLGNWFYAHIHALDEDTLLDIITKFTRLNYTDDHIEAAVEKYMRLKGPKVNSYILIVGILNYCMQFQLRNKKILDTCCDHYLKNMDNIPPSFLKSFIHPFGYLCFKPVTNLWEISENILIEVYRKIGVDDLCSIMLSYIYVGEYPVKLAAKVFNPEYYTKINNTSLLQKLYLIDTVLSIECKDYLGPLMPKDQWPKPVKQNQRVYNLVEKIKDMIGEIFGKDRVSTGVLVPNYCSDENFVIDIMLHPFGLGSDTFNWKLKSTKNENIALLIHLPDHYCSKSEQLIGPQIMKKRHLEILGFKVVSLKYSVVSHLYMSYKNKELKKYLIESVEEISSH</sequence>
<evidence type="ECO:0000313" key="2">
    <source>
        <dbReference type="EMBL" id="CAK1540233.1"/>
    </source>
</evidence>
<dbReference type="PANTHER" id="PTHR21228">
    <property type="entry name" value="FAST LEU-RICH DOMAIN-CONTAINING"/>
    <property type="match status" value="1"/>
</dbReference>
<dbReference type="EMBL" id="CAVLEF010000001">
    <property type="protein sequence ID" value="CAK1540233.1"/>
    <property type="molecule type" value="Genomic_DNA"/>
</dbReference>
<gene>
    <name evidence="2" type="ORF">LNINA_LOCUS302</name>
</gene>
<dbReference type="GO" id="GO:0005759">
    <property type="term" value="C:mitochondrial matrix"/>
    <property type="evidence" value="ECO:0007669"/>
    <property type="project" value="TreeGrafter"/>
</dbReference>
<dbReference type="SMART" id="SM00952">
    <property type="entry name" value="RAP"/>
    <property type="match status" value="1"/>
</dbReference>
<dbReference type="PANTHER" id="PTHR21228:SF40">
    <property type="entry name" value="LD45607P"/>
    <property type="match status" value="1"/>
</dbReference>